<comment type="caution">
    <text evidence="2">The sequence shown here is derived from an EMBL/GenBank/DDBJ whole genome shotgun (WGS) entry which is preliminary data.</text>
</comment>
<dbReference type="OrthoDB" id="3268863at2"/>
<feature type="region of interest" description="Disordered" evidence="1">
    <location>
        <begin position="88"/>
        <end position="110"/>
    </location>
</feature>
<proteinExistence type="predicted"/>
<feature type="compositionally biased region" description="Low complexity" evidence="1">
    <location>
        <begin position="101"/>
        <end position="110"/>
    </location>
</feature>
<organism evidence="2 3">
    <name type="scientific">Kitasatospora viridis</name>
    <dbReference type="NCBI Taxonomy" id="281105"/>
    <lineage>
        <taxon>Bacteria</taxon>
        <taxon>Bacillati</taxon>
        <taxon>Actinomycetota</taxon>
        <taxon>Actinomycetes</taxon>
        <taxon>Kitasatosporales</taxon>
        <taxon>Streptomycetaceae</taxon>
        <taxon>Kitasatospora</taxon>
    </lineage>
</organism>
<dbReference type="Proteomes" id="UP000317940">
    <property type="component" value="Unassembled WGS sequence"/>
</dbReference>
<dbReference type="AlphaFoldDB" id="A0A561SAA0"/>
<evidence type="ECO:0000256" key="1">
    <source>
        <dbReference type="SAM" id="MobiDB-lite"/>
    </source>
</evidence>
<dbReference type="Pfam" id="PF11662">
    <property type="entry name" value="DUF3263"/>
    <property type="match status" value="1"/>
</dbReference>
<sequence length="110" mass="12142">MTPADEDLPVRGPDGLFDFQRAVLDFERSGSWGPHNRGTKESQIREQLGISASRYAQILNHLLDEQAALAYAPVLVNHLRRVRHQARIARGSLPPDPAPPTDDSAPTLPI</sequence>
<dbReference type="RefSeq" id="WP_145911528.1">
    <property type="nucleotide sequence ID" value="NZ_BAAAMZ010000022.1"/>
</dbReference>
<dbReference type="InterPro" id="IPR021678">
    <property type="entry name" value="DUF3263"/>
</dbReference>
<dbReference type="EMBL" id="VIWT01000008">
    <property type="protein sequence ID" value="TWF71734.1"/>
    <property type="molecule type" value="Genomic_DNA"/>
</dbReference>
<evidence type="ECO:0000313" key="3">
    <source>
        <dbReference type="Proteomes" id="UP000317940"/>
    </source>
</evidence>
<protein>
    <submittedName>
        <fullName evidence="2">Uncharacterized protein DUF3263</fullName>
    </submittedName>
</protein>
<gene>
    <name evidence="2" type="ORF">FHX73_18105</name>
</gene>
<accession>A0A561SAA0</accession>
<name>A0A561SAA0_9ACTN</name>
<keyword evidence="3" id="KW-1185">Reference proteome</keyword>
<evidence type="ECO:0000313" key="2">
    <source>
        <dbReference type="EMBL" id="TWF71734.1"/>
    </source>
</evidence>
<reference evidence="2 3" key="1">
    <citation type="submission" date="2019-06" db="EMBL/GenBank/DDBJ databases">
        <title>Sequencing the genomes of 1000 actinobacteria strains.</title>
        <authorList>
            <person name="Klenk H.-P."/>
        </authorList>
    </citation>
    <scope>NUCLEOTIDE SEQUENCE [LARGE SCALE GENOMIC DNA]</scope>
    <source>
        <strain evidence="2 3">DSM 44826</strain>
    </source>
</reference>